<protein>
    <submittedName>
        <fullName evidence="1">Uncharacterized protein</fullName>
    </submittedName>
</protein>
<name>D2BAB6_STRRD</name>
<dbReference type="AlphaFoldDB" id="D2BAB6"/>
<accession>D2BAB6</accession>
<dbReference type="HOGENOM" id="CLU_2235111_0_0_11"/>
<dbReference type="InterPro" id="IPR045935">
    <property type="entry name" value="DUF6355"/>
</dbReference>
<dbReference type="EMBL" id="CP001814">
    <property type="protein sequence ID" value="ACZ87941.1"/>
    <property type="molecule type" value="Genomic_DNA"/>
</dbReference>
<keyword evidence="2" id="KW-1185">Reference proteome</keyword>
<dbReference type="Proteomes" id="UP000002029">
    <property type="component" value="Chromosome"/>
</dbReference>
<sequence length="105" mass="11006">MATSASPAHAAPANVLTVQQESADAPRCGFFINQVRETRFAVYGHCGPTTVLVHVDVSGGGSTNDYHLCVGPGNTLLGYYGNILNAYYIGGAGCRRGDRTGHTPH</sequence>
<gene>
    <name evidence="1" type="ordered locus">Sros_5163</name>
</gene>
<evidence type="ECO:0000313" key="1">
    <source>
        <dbReference type="EMBL" id="ACZ87941.1"/>
    </source>
</evidence>
<dbReference type="KEGG" id="sro:Sros_5163"/>
<evidence type="ECO:0000313" key="2">
    <source>
        <dbReference type="Proteomes" id="UP000002029"/>
    </source>
</evidence>
<dbReference type="Pfam" id="PF19882">
    <property type="entry name" value="DUF6355"/>
    <property type="match status" value="1"/>
</dbReference>
<organism evidence="1 2">
    <name type="scientific">Streptosporangium roseum (strain ATCC 12428 / DSM 43021 / JCM 3005 / KCTC 9067 / NCIMB 10171 / NRRL 2505 / NI 9100)</name>
    <dbReference type="NCBI Taxonomy" id="479432"/>
    <lineage>
        <taxon>Bacteria</taxon>
        <taxon>Bacillati</taxon>
        <taxon>Actinomycetota</taxon>
        <taxon>Actinomycetes</taxon>
        <taxon>Streptosporangiales</taxon>
        <taxon>Streptosporangiaceae</taxon>
        <taxon>Streptosporangium</taxon>
    </lineage>
</organism>
<proteinExistence type="predicted"/>
<reference evidence="1 2" key="1">
    <citation type="journal article" date="2010" name="Stand. Genomic Sci.">
        <title>Complete genome sequence of Streptosporangium roseum type strain (NI 9100).</title>
        <authorList>
            <person name="Nolan M."/>
            <person name="Sikorski J."/>
            <person name="Jando M."/>
            <person name="Lucas S."/>
            <person name="Lapidus A."/>
            <person name="Glavina Del Rio T."/>
            <person name="Chen F."/>
            <person name="Tice H."/>
            <person name="Pitluck S."/>
            <person name="Cheng J.F."/>
            <person name="Chertkov O."/>
            <person name="Sims D."/>
            <person name="Meincke L."/>
            <person name="Brettin T."/>
            <person name="Han C."/>
            <person name="Detter J.C."/>
            <person name="Bruce D."/>
            <person name="Goodwin L."/>
            <person name="Land M."/>
            <person name="Hauser L."/>
            <person name="Chang Y.J."/>
            <person name="Jeffries C.D."/>
            <person name="Ivanova N."/>
            <person name="Mavromatis K."/>
            <person name="Mikhailova N."/>
            <person name="Chen A."/>
            <person name="Palaniappan K."/>
            <person name="Chain P."/>
            <person name="Rohde M."/>
            <person name="Goker M."/>
            <person name="Bristow J."/>
            <person name="Eisen J.A."/>
            <person name="Markowitz V."/>
            <person name="Hugenholtz P."/>
            <person name="Kyrpides N.C."/>
            <person name="Klenk H.P."/>
        </authorList>
    </citation>
    <scope>NUCLEOTIDE SEQUENCE [LARGE SCALE GENOMIC DNA]</scope>
    <source>
        <strain evidence="2">ATCC 12428 / DSM 43021 / JCM 3005 / NI 9100</strain>
    </source>
</reference>